<keyword evidence="3" id="KW-0539">Nucleus</keyword>
<keyword evidence="6" id="KW-1185">Reference proteome</keyword>
<sequence>MDTDMEAVGEIRKKRKLPHNDDDDDDLPIEDHIDDEDEEKNMDMCFSIIRSYREARYHIMKGSSSSAKQEEEEEGEMIINTRKKLKMNKLELEEKPPLPLPLPLPPPVPVSVWKPSFRPEDFAQEDAKLPCMTCHDPPPHVASPPKAPTQHHPRQGPKLPALDLNLSL</sequence>
<proteinExistence type="inferred from homology"/>
<dbReference type="GO" id="GO:0005634">
    <property type="term" value="C:nucleus"/>
    <property type="evidence" value="ECO:0007669"/>
    <property type="project" value="UniProtKB-SubCell"/>
</dbReference>
<feature type="region of interest" description="Disordered" evidence="4">
    <location>
        <begin position="1"/>
        <end position="38"/>
    </location>
</feature>
<reference evidence="5 6" key="1">
    <citation type="submission" date="2019-07" db="EMBL/GenBank/DDBJ databases">
        <title>De Novo Assembly of kiwifruit Actinidia rufa.</title>
        <authorList>
            <person name="Sugita-Konishi S."/>
            <person name="Sato K."/>
            <person name="Mori E."/>
            <person name="Abe Y."/>
            <person name="Kisaki G."/>
            <person name="Hamano K."/>
            <person name="Suezawa K."/>
            <person name="Otani M."/>
            <person name="Fukuda T."/>
            <person name="Manabe T."/>
            <person name="Gomi K."/>
            <person name="Tabuchi M."/>
            <person name="Akimitsu K."/>
            <person name="Kataoka I."/>
        </authorList>
    </citation>
    <scope>NUCLEOTIDE SEQUENCE [LARGE SCALE GENOMIC DNA]</scope>
    <source>
        <strain evidence="6">cv. Fuchu</strain>
    </source>
</reference>
<evidence type="ECO:0000256" key="1">
    <source>
        <dbReference type="ARBA" id="ARBA00004123"/>
    </source>
</evidence>
<evidence type="ECO:0000313" key="5">
    <source>
        <dbReference type="EMBL" id="GFY98624.1"/>
    </source>
</evidence>
<dbReference type="Pfam" id="PF15699">
    <property type="entry name" value="NPR1_interact"/>
    <property type="match status" value="1"/>
</dbReference>
<protein>
    <submittedName>
        <fullName evidence="5">Uncharacterized protein</fullName>
    </submittedName>
</protein>
<feature type="region of interest" description="Disordered" evidence="4">
    <location>
        <begin position="129"/>
        <end position="168"/>
    </location>
</feature>
<dbReference type="EMBL" id="BJWL01000013">
    <property type="protein sequence ID" value="GFY98624.1"/>
    <property type="molecule type" value="Genomic_DNA"/>
</dbReference>
<dbReference type="PANTHER" id="PTHR33669:SF14">
    <property type="entry name" value="NRR REPRESSOR HOMOLOG 3"/>
    <property type="match status" value="1"/>
</dbReference>
<organism evidence="5 6">
    <name type="scientific">Actinidia rufa</name>
    <dbReference type="NCBI Taxonomy" id="165716"/>
    <lineage>
        <taxon>Eukaryota</taxon>
        <taxon>Viridiplantae</taxon>
        <taxon>Streptophyta</taxon>
        <taxon>Embryophyta</taxon>
        <taxon>Tracheophyta</taxon>
        <taxon>Spermatophyta</taxon>
        <taxon>Magnoliopsida</taxon>
        <taxon>eudicotyledons</taxon>
        <taxon>Gunneridae</taxon>
        <taxon>Pentapetalae</taxon>
        <taxon>asterids</taxon>
        <taxon>Ericales</taxon>
        <taxon>Actinidiaceae</taxon>
        <taxon>Actinidia</taxon>
    </lineage>
</organism>
<dbReference type="PANTHER" id="PTHR33669">
    <property type="entry name" value="PROTEIN NEGATIVE REGULATOR OF RESISTANCE"/>
    <property type="match status" value="1"/>
</dbReference>
<comment type="caution">
    <text evidence="5">The sequence shown here is derived from an EMBL/GenBank/DDBJ whole genome shotgun (WGS) entry which is preliminary data.</text>
</comment>
<evidence type="ECO:0000313" key="6">
    <source>
        <dbReference type="Proteomes" id="UP000585474"/>
    </source>
</evidence>
<gene>
    <name evidence="5" type="ORF">Acr_13g0000250</name>
</gene>
<evidence type="ECO:0000256" key="4">
    <source>
        <dbReference type="SAM" id="MobiDB-lite"/>
    </source>
</evidence>
<evidence type="ECO:0000256" key="2">
    <source>
        <dbReference type="ARBA" id="ARBA00009937"/>
    </source>
</evidence>
<dbReference type="InterPro" id="IPR031425">
    <property type="entry name" value="NPR1/NH1-interacting"/>
</dbReference>
<accession>A0A7J0FIV1</accession>
<dbReference type="GO" id="GO:0010112">
    <property type="term" value="P:regulation of systemic acquired resistance"/>
    <property type="evidence" value="ECO:0007669"/>
    <property type="project" value="InterPro"/>
</dbReference>
<feature type="compositionally biased region" description="Acidic residues" evidence="4">
    <location>
        <begin position="21"/>
        <end position="38"/>
    </location>
</feature>
<name>A0A7J0FIV1_9ERIC</name>
<comment type="subcellular location">
    <subcellularLocation>
        <location evidence="1">Nucleus</location>
    </subcellularLocation>
</comment>
<dbReference type="AlphaFoldDB" id="A0A7J0FIV1"/>
<evidence type="ECO:0000256" key="3">
    <source>
        <dbReference type="ARBA" id="ARBA00023242"/>
    </source>
</evidence>
<dbReference type="Proteomes" id="UP000585474">
    <property type="component" value="Unassembled WGS sequence"/>
</dbReference>
<comment type="similarity">
    <text evidence="2">Belongs to the NPR1-interactor family.</text>
</comment>